<evidence type="ECO:0000313" key="8">
    <source>
        <dbReference type="Proteomes" id="UP000800040"/>
    </source>
</evidence>
<dbReference type="AlphaFoldDB" id="A0A6A5K241"/>
<dbReference type="Pfam" id="PF02668">
    <property type="entry name" value="TauD"/>
    <property type="match status" value="1"/>
</dbReference>
<reference evidence="7" key="1">
    <citation type="submission" date="2020-01" db="EMBL/GenBank/DDBJ databases">
        <authorList>
            <consortium name="DOE Joint Genome Institute"/>
            <person name="Haridas S."/>
            <person name="Albert R."/>
            <person name="Binder M."/>
            <person name="Bloem J."/>
            <person name="Labutti K."/>
            <person name="Salamov A."/>
            <person name="Andreopoulos B."/>
            <person name="Baker S.E."/>
            <person name="Barry K."/>
            <person name="Bills G."/>
            <person name="Bluhm B.H."/>
            <person name="Cannon C."/>
            <person name="Castanera R."/>
            <person name="Culley D.E."/>
            <person name="Daum C."/>
            <person name="Ezra D."/>
            <person name="Gonzalez J.B."/>
            <person name="Henrissat B."/>
            <person name="Kuo A."/>
            <person name="Liang C."/>
            <person name="Lipzen A."/>
            <person name="Lutzoni F."/>
            <person name="Magnuson J."/>
            <person name="Mondo S."/>
            <person name="Nolan M."/>
            <person name="Ohm R."/>
            <person name="Pangilinan J."/>
            <person name="Park H.-J."/>
            <person name="Ramirez L."/>
            <person name="Alfaro M."/>
            <person name="Sun H."/>
            <person name="Tritt A."/>
            <person name="Yoshinaga Y."/>
            <person name="Zwiers L.-H."/>
            <person name="Turgeon B.G."/>
            <person name="Goodwin S.B."/>
            <person name="Spatafora J.W."/>
            <person name="Crous P.W."/>
            <person name="Grigoriev I.V."/>
        </authorList>
    </citation>
    <scope>NUCLEOTIDE SEQUENCE</scope>
    <source>
        <strain evidence="7">P77</strain>
    </source>
</reference>
<dbReference type="Gene3D" id="3.60.130.10">
    <property type="entry name" value="Clavaminate synthase-like"/>
    <property type="match status" value="1"/>
</dbReference>
<dbReference type="PANTHER" id="PTHR43779">
    <property type="entry name" value="DIOXYGENASE RV0097-RELATED"/>
    <property type="match status" value="1"/>
</dbReference>
<dbReference type="SUPFAM" id="SSF51197">
    <property type="entry name" value="Clavaminate synthase-like"/>
    <property type="match status" value="1"/>
</dbReference>
<dbReference type="PANTHER" id="PTHR43779:SF3">
    <property type="entry name" value="(3R)-3-[(CARBOXYMETHYL)AMINO]FATTY ACID OXYGENASE_DECARBOXYLASE"/>
    <property type="match status" value="1"/>
</dbReference>
<evidence type="ECO:0000256" key="1">
    <source>
        <dbReference type="ARBA" id="ARBA00005896"/>
    </source>
</evidence>
<dbReference type="EMBL" id="ML975408">
    <property type="protein sequence ID" value="KAF1830146.1"/>
    <property type="molecule type" value="Genomic_DNA"/>
</dbReference>
<keyword evidence="3 7" id="KW-0223">Dioxygenase</keyword>
<evidence type="ECO:0000256" key="5">
    <source>
        <dbReference type="ARBA" id="ARBA00023004"/>
    </source>
</evidence>
<gene>
    <name evidence="7" type="ORF">BDW02DRAFT_592117</name>
</gene>
<dbReference type="InterPro" id="IPR042098">
    <property type="entry name" value="TauD-like_sf"/>
</dbReference>
<keyword evidence="8" id="KW-1185">Reference proteome</keyword>
<accession>A0A6A5K241</accession>
<evidence type="ECO:0000256" key="4">
    <source>
        <dbReference type="ARBA" id="ARBA00023002"/>
    </source>
</evidence>
<name>A0A6A5K241_9PLEO</name>
<dbReference type="InterPro" id="IPR003819">
    <property type="entry name" value="TauD/TfdA-like"/>
</dbReference>
<dbReference type="GO" id="GO:0046872">
    <property type="term" value="F:metal ion binding"/>
    <property type="evidence" value="ECO:0007669"/>
    <property type="project" value="UniProtKB-KW"/>
</dbReference>
<dbReference type="GO" id="GO:0051213">
    <property type="term" value="F:dioxygenase activity"/>
    <property type="evidence" value="ECO:0007669"/>
    <property type="project" value="UniProtKB-KW"/>
</dbReference>
<dbReference type="InterPro" id="IPR051178">
    <property type="entry name" value="TfdA_dioxygenase"/>
</dbReference>
<evidence type="ECO:0000256" key="3">
    <source>
        <dbReference type="ARBA" id="ARBA00022964"/>
    </source>
</evidence>
<comment type="similarity">
    <text evidence="1">Belongs to the TfdA dioxygenase family.</text>
</comment>
<feature type="domain" description="TauD/TfdA-like" evidence="6">
    <location>
        <begin position="23"/>
        <end position="293"/>
    </location>
</feature>
<dbReference type="Proteomes" id="UP000800040">
    <property type="component" value="Unassembled WGS sequence"/>
</dbReference>
<organism evidence="7 8">
    <name type="scientific">Decorospora gaudefroyi</name>
    <dbReference type="NCBI Taxonomy" id="184978"/>
    <lineage>
        <taxon>Eukaryota</taxon>
        <taxon>Fungi</taxon>
        <taxon>Dikarya</taxon>
        <taxon>Ascomycota</taxon>
        <taxon>Pezizomycotina</taxon>
        <taxon>Dothideomycetes</taxon>
        <taxon>Pleosporomycetidae</taxon>
        <taxon>Pleosporales</taxon>
        <taxon>Pleosporineae</taxon>
        <taxon>Pleosporaceae</taxon>
        <taxon>Decorospora</taxon>
    </lineage>
</organism>
<keyword evidence="2" id="KW-0479">Metal-binding</keyword>
<protein>
    <submittedName>
        <fullName evidence="7">Alpha-ketoglutarate-dependent 2,4-dichlorophenoxyacetate dioxygenase</fullName>
    </submittedName>
</protein>
<evidence type="ECO:0000256" key="2">
    <source>
        <dbReference type="ARBA" id="ARBA00022723"/>
    </source>
</evidence>
<sequence>MAVNAQEKPGPSTGGSSFKTFRIKELHPNFGAEIEGVDFPNPSERQFRELLQAMAKYGVCIFRKTDLDDTAHVEFSRNFGELDDIRPYITGGRKMRYQHHELFDAGNVDEDGIIIHSRSPKAQYQKGNALFHVDSSFNPRRASYSLLRAFELPPPNNGGNTEFADSRTAFDELPIALKNELLEENYIAAHSLAHSRKKAAPMYQHKIVQLHEPSNRMNLYVGAHAHHIVGIPREESDQLLQTLLERIAQEKNCFSVAWKDVGDMIIWDNTCVLNRAGGGTFAGKHRRDLRRTTVHDASSMAWGLNDPGVAERPGFAPGFSNDTTVSFQTL</sequence>
<keyword evidence="4" id="KW-0560">Oxidoreductase</keyword>
<dbReference type="OrthoDB" id="5818554at2759"/>
<evidence type="ECO:0000259" key="6">
    <source>
        <dbReference type="Pfam" id="PF02668"/>
    </source>
</evidence>
<keyword evidence="5" id="KW-0408">Iron</keyword>
<evidence type="ECO:0000313" key="7">
    <source>
        <dbReference type="EMBL" id="KAF1830146.1"/>
    </source>
</evidence>
<proteinExistence type="inferred from homology"/>